<accession>A0A1I4QNI8</accession>
<dbReference type="PANTHER" id="PTHR21098:SF0">
    <property type="entry name" value="RIBOFLAVIN SYNTHASE"/>
    <property type="match status" value="1"/>
</dbReference>
<dbReference type="NCBIfam" id="NF006767">
    <property type="entry name" value="PRK09289.1"/>
    <property type="match status" value="1"/>
</dbReference>
<dbReference type="PANTHER" id="PTHR21098">
    <property type="entry name" value="RIBOFLAVIN SYNTHASE ALPHA CHAIN"/>
    <property type="match status" value="1"/>
</dbReference>
<evidence type="ECO:0000256" key="5">
    <source>
        <dbReference type="ARBA" id="ARBA00022619"/>
    </source>
</evidence>
<evidence type="ECO:0000256" key="9">
    <source>
        <dbReference type="PROSITE-ProRule" id="PRU00524"/>
    </source>
</evidence>
<dbReference type="SUPFAM" id="SSF63380">
    <property type="entry name" value="Riboflavin synthase domain-like"/>
    <property type="match status" value="2"/>
</dbReference>
<gene>
    <name evidence="11" type="ORF">CXZ10_04110</name>
</gene>
<dbReference type="AlphaFoldDB" id="A0A1I4QNI8"/>
<feature type="domain" description="Lumazine-binding" evidence="10">
    <location>
        <begin position="96"/>
        <end position="196"/>
    </location>
</feature>
<dbReference type="Pfam" id="PF00677">
    <property type="entry name" value="Lum_binding"/>
    <property type="match status" value="2"/>
</dbReference>
<name>A0A1I4QNI8_9HYPH</name>
<feature type="repeat" description="Lumazine-binding" evidence="9">
    <location>
        <begin position="96"/>
        <end position="196"/>
    </location>
</feature>
<keyword evidence="7" id="KW-0677">Repeat</keyword>
<dbReference type="FunFam" id="2.40.30.20:FF:000004">
    <property type="entry name" value="Riboflavin synthase, alpha subunit"/>
    <property type="match status" value="1"/>
</dbReference>
<dbReference type="InterPro" id="IPR001783">
    <property type="entry name" value="Lumazine-bd"/>
</dbReference>
<keyword evidence="12" id="KW-1185">Reference proteome</keyword>
<dbReference type="EMBL" id="PJNW01000002">
    <property type="protein sequence ID" value="PKR90558.1"/>
    <property type="molecule type" value="Genomic_DNA"/>
</dbReference>
<dbReference type="Gene3D" id="2.40.30.20">
    <property type="match status" value="2"/>
</dbReference>
<organism evidence="11 12">
    <name type="scientific">Pleomorphomonas diazotrophica</name>
    <dbReference type="NCBI Taxonomy" id="1166257"/>
    <lineage>
        <taxon>Bacteria</taxon>
        <taxon>Pseudomonadati</taxon>
        <taxon>Pseudomonadota</taxon>
        <taxon>Alphaproteobacteria</taxon>
        <taxon>Hyphomicrobiales</taxon>
        <taxon>Pleomorphomonadaceae</taxon>
        <taxon>Pleomorphomonas</taxon>
    </lineage>
</organism>
<evidence type="ECO:0000256" key="6">
    <source>
        <dbReference type="ARBA" id="ARBA00022679"/>
    </source>
</evidence>
<keyword evidence="5" id="KW-0686">Riboflavin biosynthesis</keyword>
<reference evidence="11 12" key="1">
    <citation type="submission" date="2017-12" db="EMBL/GenBank/DDBJ databases">
        <title>Anaerobic carbon monoxide metabolism by Pleomorphomonas carboxyditropha sp. nov., a new mesophilic hydrogenogenic carboxidotroph.</title>
        <authorList>
            <person name="Esquivel-Elizondo S."/>
            <person name="Krajmalnik-Brown R."/>
        </authorList>
    </citation>
    <scope>NUCLEOTIDE SEQUENCE [LARGE SCALE GENOMIC DNA]</scope>
    <source>
        <strain evidence="11 12">R5-392</strain>
    </source>
</reference>
<comment type="pathway">
    <text evidence="2">Cofactor biosynthesis; riboflavin biosynthesis; riboflavin from 2-hydroxy-3-oxobutyl phosphate and 5-amino-6-(D-ribitylamino)uracil: step 2/2.</text>
</comment>
<dbReference type="GO" id="GO:0009231">
    <property type="term" value="P:riboflavin biosynthetic process"/>
    <property type="evidence" value="ECO:0007669"/>
    <property type="project" value="UniProtKB-KW"/>
</dbReference>
<dbReference type="PIRSF" id="PIRSF000498">
    <property type="entry name" value="Riboflavin_syn_A"/>
    <property type="match status" value="1"/>
</dbReference>
<evidence type="ECO:0000313" key="12">
    <source>
        <dbReference type="Proteomes" id="UP000233491"/>
    </source>
</evidence>
<dbReference type="NCBIfam" id="TIGR00187">
    <property type="entry name" value="ribE"/>
    <property type="match status" value="1"/>
</dbReference>
<feature type="repeat" description="Lumazine-binding" evidence="9">
    <location>
        <begin position="1"/>
        <end position="95"/>
    </location>
</feature>
<dbReference type="EC" id="2.5.1.9" evidence="3 8"/>
<comment type="function">
    <text evidence="1">Catalyzes the dismutation of two molecules of 6,7-dimethyl-8-ribityllumazine, resulting in the formation of riboflavin and 5-amino-6-(D-ribitylamino)uracil.</text>
</comment>
<evidence type="ECO:0000256" key="2">
    <source>
        <dbReference type="ARBA" id="ARBA00004887"/>
    </source>
</evidence>
<sequence length="202" mass="21326">MFSGIIARTVAVKTAEATGGSLIAIIPTGWSDLELGESIAVNGVCLTVTEMDEAGTARFFLSPETLSRSNLGRLATGSVVNLERSVALADRLSGHMVQGHVDGKATLIAVTPDSDARRLEFDLPTELARYCVEKGSISLNGISLTINTIEPAANGARIGITIIPHTWDHTNLSAAALGDEINVEVDVIAKYVEALCKPYLAH</sequence>
<proteinExistence type="predicted"/>
<dbReference type="OrthoDB" id="9788537at2"/>
<dbReference type="GO" id="GO:0004746">
    <property type="term" value="F:riboflavin synthase activity"/>
    <property type="evidence" value="ECO:0007669"/>
    <property type="project" value="UniProtKB-UniRule"/>
</dbReference>
<dbReference type="RefSeq" id="WP_101287684.1">
    <property type="nucleotide sequence ID" value="NZ_FOUQ01000001.1"/>
</dbReference>
<dbReference type="PROSITE" id="PS51177">
    <property type="entry name" value="LUMAZINE_BIND"/>
    <property type="match status" value="2"/>
</dbReference>
<keyword evidence="6" id="KW-0808">Transferase</keyword>
<evidence type="ECO:0000256" key="4">
    <source>
        <dbReference type="ARBA" id="ARBA00013950"/>
    </source>
</evidence>
<dbReference type="InterPro" id="IPR023366">
    <property type="entry name" value="ATP_synth_asu-like_sf"/>
</dbReference>
<evidence type="ECO:0000259" key="10">
    <source>
        <dbReference type="PROSITE" id="PS51177"/>
    </source>
</evidence>
<evidence type="ECO:0000256" key="7">
    <source>
        <dbReference type="ARBA" id="ARBA00022737"/>
    </source>
</evidence>
<dbReference type="InterPro" id="IPR017938">
    <property type="entry name" value="Riboflavin_synthase-like_b-brl"/>
</dbReference>
<dbReference type="Proteomes" id="UP000233491">
    <property type="component" value="Unassembled WGS sequence"/>
</dbReference>
<evidence type="ECO:0000313" key="11">
    <source>
        <dbReference type="EMBL" id="PKR90558.1"/>
    </source>
</evidence>
<feature type="domain" description="Lumazine-binding" evidence="10">
    <location>
        <begin position="1"/>
        <end position="95"/>
    </location>
</feature>
<dbReference type="CDD" id="cd00402">
    <property type="entry name" value="Riboflavin_synthase_like"/>
    <property type="match status" value="1"/>
</dbReference>
<comment type="caution">
    <text evidence="11">The sequence shown here is derived from an EMBL/GenBank/DDBJ whole genome shotgun (WGS) entry which is preliminary data.</text>
</comment>
<evidence type="ECO:0000256" key="8">
    <source>
        <dbReference type="NCBIfam" id="TIGR00187"/>
    </source>
</evidence>
<protein>
    <recommendedName>
        <fullName evidence="4 8">Riboflavin synthase</fullName>
        <ecNumber evidence="3 8">2.5.1.9</ecNumber>
    </recommendedName>
</protein>
<dbReference type="InterPro" id="IPR026017">
    <property type="entry name" value="Lumazine-bd_dom"/>
</dbReference>
<evidence type="ECO:0000256" key="3">
    <source>
        <dbReference type="ARBA" id="ARBA00012827"/>
    </source>
</evidence>
<evidence type="ECO:0000256" key="1">
    <source>
        <dbReference type="ARBA" id="ARBA00002803"/>
    </source>
</evidence>